<dbReference type="AlphaFoldDB" id="A0A942A434"/>
<name>A0A942A434_9BACT</name>
<dbReference type="GO" id="GO:0003735">
    <property type="term" value="F:structural constituent of ribosome"/>
    <property type="evidence" value="ECO:0007669"/>
    <property type="project" value="InterPro"/>
</dbReference>
<sequence length="76" mass="8615">MALPKRRHSSSRTGKRRSHDALNPPNIPRSEFGKSTSGSRSKKFICPHCKQIKKPHTVCHNCGYYRGKQVIAVERA</sequence>
<dbReference type="InterPro" id="IPR044957">
    <property type="entry name" value="Ribosomal_bL32_bact"/>
</dbReference>
<dbReference type="Pfam" id="PF01783">
    <property type="entry name" value="Ribosomal_L32p"/>
    <property type="match status" value="2"/>
</dbReference>
<evidence type="ECO:0000313" key="8">
    <source>
        <dbReference type="Proteomes" id="UP000722750"/>
    </source>
</evidence>
<dbReference type="SUPFAM" id="SSF57829">
    <property type="entry name" value="Zn-binding ribosomal proteins"/>
    <property type="match status" value="1"/>
</dbReference>
<dbReference type="EMBL" id="JAANXD010000058">
    <property type="protein sequence ID" value="MBS1258314.1"/>
    <property type="molecule type" value="Genomic_DNA"/>
</dbReference>
<evidence type="ECO:0000256" key="1">
    <source>
        <dbReference type="ARBA" id="ARBA00008560"/>
    </source>
</evidence>
<comment type="caution">
    <text evidence="7">The sequence shown here is derived from an EMBL/GenBank/DDBJ whole genome shotgun (WGS) entry which is preliminary data.</text>
</comment>
<accession>A0A942A434</accession>
<evidence type="ECO:0000256" key="5">
    <source>
        <dbReference type="HAMAP-Rule" id="MF_00340"/>
    </source>
</evidence>
<protein>
    <recommendedName>
        <fullName evidence="4 5">Large ribosomal subunit protein bL32</fullName>
    </recommendedName>
</protein>
<evidence type="ECO:0000256" key="4">
    <source>
        <dbReference type="ARBA" id="ARBA00035178"/>
    </source>
</evidence>
<proteinExistence type="inferred from homology"/>
<dbReference type="NCBIfam" id="TIGR01031">
    <property type="entry name" value="rpmF_bact"/>
    <property type="match status" value="2"/>
</dbReference>
<evidence type="ECO:0000256" key="3">
    <source>
        <dbReference type="ARBA" id="ARBA00023274"/>
    </source>
</evidence>
<reference evidence="7" key="1">
    <citation type="journal article" date="2021" name="ISME J.">
        <title>Fine-scale metabolic discontinuity in a stratified prokaryote microbiome of a Red Sea deep halocline.</title>
        <authorList>
            <person name="Michoud G."/>
            <person name="Ngugi D.K."/>
            <person name="Barozzi A."/>
            <person name="Merlino G."/>
            <person name="Calleja M.L."/>
            <person name="Delgado-Huertas A."/>
            <person name="Moran X.A.G."/>
            <person name="Daffonchio D."/>
        </authorList>
    </citation>
    <scope>NUCLEOTIDE SEQUENCE</scope>
    <source>
        <strain evidence="7">SuakinDeep_MAG55_1</strain>
    </source>
</reference>
<organism evidence="7 8">
    <name type="scientific">Candidatus Scalindua arabica</name>
    <dbReference type="NCBI Taxonomy" id="1127984"/>
    <lineage>
        <taxon>Bacteria</taxon>
        <taxon>Pseudomonadati</taxon>
        <taxon>Planctomycetota</taxon>
        <taxon>Candidatus Brocadiia</taxon>
        <taxon>Candidatus Brocadiales</taxon>
        <taxon>Candidatus Scalinduaceae</taxon>
        <taxon>Candidatus Scalindua</taxon>
    </lineage>
</organism>
<dbReference type="PANTHER" id="PTHR35534:SF1">
    <property type="entry name" value="LARGE RIBOSOMAL SUBUNIT PROTEIN BL32"/>
    <property type="match status" value="1"/>
</dbReference>
<evidence type="ECO:0000256" key="2">
    <source>
        <dbReference type="ARBA" id="ARBA00022980"/>
    </source>
</evidence>
<keyword evidence="3 5" id="KW-0687">Ribonucleoprotein</keyword>
<evidence type="ECO:0000256" key="6">
    <source>
        <dbReference type="SAM" id="MobiDB-lite"/>
    </source>
</evidence>
<dbReference type="GO" id="GO:0015934">
    <property type="term" value="C:large ribosomal subunit"/>
    <property type="evidence" value="ECO:0007669"/>
    <property type="project" value="InterPro"/>
</dbReference>
<feature type="compositionally biased region" description="Basic residues" evidence="6">
    <location>
        <begin position="1"/>
        <end position="18"/>
    </location>
</feature>
<evidence type="ECO:0000313" key="7">
    <source>
        <dbReference type="EMBL" id="MBS1258314.1"/>
    </source>
</evidence>
<gene>
    <name evidence="5" type="primary">rpmF</name>
    <name evidence="7" type="ORF">MAG551_01371</name>
</gene>
<comment type="similarity">
    <text evidence="1 5">Belongs to the bacterial ribosomal protein bL32 family.</text>
</comment>
<keyword evidence="2 5" id="KW-0689">Ribosomal protein</keyword>
<dbReference type="Proteomes" id="UP000722750">
    <property type="component" value="Unassembled WGS sequence"/>
</dbReference>
<feature type="region of interest" description="Disordered" evidence="6">
    <location>
        <begin position="1"/>
        <end position="41"/>
    </location>
</feature>
<dbReference type="HAMAP" id="MF_00340">
    <property type="entry name" value="Ribosomal_bL32"/>
    <property type="match status" value="1"/>
</dbReference>
<dbReference type="GO" id="GO:0006412">
    <property type="term" value="P:translation"/>
    <property type="evidence" value="ECO:0007669"/>
    <property type="project" value="UniProtKB-UniRule"/>
</dbReference>
<dbReference type="PANTHER" id="PTHR35534">
    <property type="entry name" value="50S RIBOSOMAL PROTEIN L32"/>
    <property type="match status" value="1"/>
</dbReference>
<dbReference type="InterPro" id="IPR011332">
    <property type="entry name" value="Ribosomal_zn-bd"/>
</dbReference>
<dbReference type="InterPro" id="IPR002677">
    <property type="entry name" value="Ribosomal_bL32"/>
</dbReference>